<evidence type="ECO:0000313" key="2">
    <source>
        <dbReference type="EMBL" id="OGG46992.1"/>
    </source>
</evidence>
<dbReference type="EMBL" id="MFKQ01000033">
    <property type="protein sequence ID" value="OGG46992.1"/>
    <property type="molecule type" value="Genomic_DNA"/>
</dbReference>
<gene>
    <name evidence="2" type="ORF">A2671_00410</name>
</gene>
<evidence type="ECO:0000313" key="3">
    <source>
        <dbReference type="Proteomes" id="UP000178344"/>
    </source>
</evidence>
<dbReference type="Proteomes" id="UP000178344">
    <property type="component" value="Unassembled WGS sequence"/>
</dbReference>
<organism evidence="2 3">
    <name type="scientific">Candidatus Kaiserbacteria bacterium RIFCSPHIGHO2_01_FULL_49_13</name>
    <dbReference type="NCBI Taxonomy" id="1798477"/>
    <lineage>
        <taxon>Bacteria</taxon>
        <taxon>Candidatus Kaiseribacteriota</taxon>
    </lineage>
</organism>
<proteinExistence type="predicted"/>
<evidence type="ECO:0000256" key="1">
    <source>
        <dbReference type="SAM" id="MobiDB-lite"/>
    </source>
</evidence>
<reference evidence="2 3" key="1">
    <citation type="journal article" date="2016" name="Nat. Commun.">
        <title>Thousands of microbial genomes shed light on interconnected biogeochemical processes in an aquifer system.</title>
        <authorList>
            <person name="Anantharaman K."/>
            <person name="Brown C.T."/>
            <person name="Hug L.A."/>
            <person name="Sharon I."/>
            <person name="Castelle C.J."/>
            <person name="Probst A.J."/>
            <person name="Thomas B.C."/>
            <person name="Singh A."/>
            <person name="Wilkins M.J."/>
            <person name="Karaoz U."/>
            <person name="Brodie E.L."/>
            <person name="Williams K.H."/>
            <person name="Hubbard S.S."/>
            <person name="Banfield J.F."/>
        </authorList>
    </citation>
    <scope>NUCLEOTIDE SEQUENCE [LARGE SCALE GENOMIC DNA]</scope>
</reference>
<accession>A0A1F6CDK0</accession>
<protein>
    <submittedName>
        <fullName evidence="2">Uncharacterized protein</fullName>
    </submittedName>
</protein>
<sequence>MKMAGFPKGNPPYTPTNSARELDRILNIAPQRNLADFEKTRPAGYGKTLKSTPHDQRLTAGGI</sequence>
<feature type="region of interest" description="Disordered" evidence="1">
    <location>
        <begin position="39"/>
        <end position="63"/>
    </location>
</feature>
<comment type="caution">
    <text evidence="2">The sequence shown here is derived from an EMBL/GenBank/DDBJ whole genome shotgun (WGS) entry which is preliminary data.</text>
</comment>
<name>A0A1F6CDK0_9BACT</name>
<dbReference type="AlphaFoldDB" id="A0A1F6CDK0"/>